<dbReference type="AlphaFoldDB" id="A0A9W8AY50"/>
<evidence type="ECO:0000313" key="1">
    <source>
        <dbReference type="EMBL" id="KAJ1972250.1"/>
    </source>
</evidence>
<protein>
    <submittedName>
        <fullName evidence="1">Uncharacterized protein</fullName>
    </submittedName>
</protein>
<reference evidence="1" key="1">
    <citation type="submission" date="2022-07" db="EMBL/GenBank/DDBJ databases">
        <title>Phylogenomic reconstructions and comparative analyses of Kickxellomycotina fungi.</title>
        <authorList>
            <person name="Reynolds N.K."/>
            <person name="Stajich J.E."/>
            <person name="Barry K."/>
            <person name="Grigoriev I.V."/>
            <person name="Crous P."/>
            <person name="Smith M.E."/>
        </authorList>
    </citation>
    <scope>NUCLEOTIDE SEQUENCE</scope>
    <source>
        <strain evidence="1">RSA 567</strain>
    </source>
</reference>
<dbReference type="GO" id="GO:0051056">
    <property type="term" value="P:regulation of small GTPase mediated signal transduction"/>
    <property type="evidence" value="ECO:0007669"/>
    <property type="project" value="InterPro"/>
</dbReference>
<dbReference type="GO" id="GO:0005096">
    <property type="term" value="F:GTPase activator activity"/>
    <property type="evidence" value="ECO:0007669"/>
    <property type="project" value="InterPro"/>
</dbReference>
<organism evidence="1 2">
    <name type="scientific">Dimargaris verticillata</name>
    <dbReference type="NCBI Taxonomy" id="2761393"/>
    <lineage>
        <taxon>Eukaryota</taxon>
        <taxon>Fungi</taxon>
        <taxon>Fungi incertae sedis</taxon>
        <taxon>Zoopagomycota</taxon>
        <taxon>Kickxellomycotina</taxon>
        <taxon>Dimargaritomycetes</taxon>
        <taxon>Dimargaritales</taxon>
        <taxon>Dimargaritaceae</taxon>
        <taxon>Dimargaris</taxon>
    </lineage>
</organism>
<evidence type="ECO:0000313" key="2">
    <source>
        <dbReference type="Proteomes" id="UP001151582"/>
    </source>
</evidence>
<name>A0A9W8AY50_9FUNG</name>
<accession>A0A9W8AY50</accession>
<dbReference type="SUPFAM" id="SSF111347">
    <property type="entry name" value="Rap/Ran-GAP"/>
    <property type="match status" value="1"/>
</dbReference>
<dbReference type="Proteomes" id="UP001151582">
    <property type="component" value="Unassembled WGS sequence"/>
</dbReference>
<comment type="caution">
    <text evidence="1">The sequence shown here is derived from an EMBL/GenBank/DDBJ whole genome shotgun (WGS) entry which is preliminary data.</text>
</comment>
<gene>
    <name evidence="1" type="ORF">H4R34_005468</name>
</gene>
<keyword evidence="2" id="KW-1185">Reference proteome</keyword>
<proteinExistence type="predicted"/>
<feature type="non-terminal residue" evidence="1">
    <location>
        <position position="61"/>
    </location>
</feature>
<sequence length="61" mass="7174">YCREMLLEKCLNGIKAVYQVPIFRAKFKRTRQALLQELTEKYLQNRRCRVGSDISASPLAR</sequence>
<dbReference type="OrthoDB" id="2499658at2759"/>
<dbReference type="InterPro" id="IPR035974">
    <property type="entry name" value="Rap/Ran-GAP_sf"/>
</dbReference>
<dbReference type="EMBL" id="JANBQB010001114">
    <property type="protein sequence ID" value="KAJ1972250.1"/>
    <property type="molecule type" value="Genomic_DNA"/>
</dbReference>